<dbReference type="Pfam" id="PF13560">
    <property type="entry name" value="HTH_31"/>
    <property type="match status" value="1"/>
</dbReference>
<sequence>MAAFLRNRRDRVRPADVGLPTGPRRRVPGLRRDEVAQLAGASTDYYTQLERGTAQPSEQMLAALARALRLGHDERDYLFRQAGRPLPPTSGAAAHVQPGMLDLLDRLESTPAMVITDLHVTLVQNPLARALLGPPIEAKGLRASFLYRWFTEPDARLIYPEAEHTHHSRVFVADLRSVVGRRGSDPDVRSVVTNLLRYSAEFAALWQQQDVAVRREDRKRIIHPQLGVLDLNCLNLVSEDGHQRFLWFTAPPGTEAVEQLELLSVIGLQHMAPDTDRP</sequence>
<dbReference type="Proteomes" id="UP000199341">
    <property type="component" value="Unassembled WGS sequence"/>
</dbReference>
<name>A0A1H0NK73_9ACTN</name>
<dbReference type="PROSITE" id="PS50943">
    <property type="entry name" value="HTH_CROC1"/>
    <property type="match status" value="1"/>
</dbReference>
<dbReference type="STRING" id="310781.SAMN05216259_11498"/>
<dbReference type="InterPro" id="IPR001387">
    <property type="entry name" value="Cro/C1-type_HTH"/>
</dbReference>
<dbReference type="SUPFAM" id="SSF47413">
    <property type="entry name" value="lambda repressor-like DNA-binding domains"/>
    <property type="match status" value="1"/>
</dbReference>
<dbReference type="PANTHER" id="PTHR35010:SF2">
    <property type="entry name" value="BLL4672 PROTEIN"/>
    <property type="match status" value="1"/>
</dbReference>
<reference evidence="2 3" key="1">
    <citation type="submission" date="2016-10" db="EMBL/GenBank/DDBJ databases">
        <authorList>
            <person name="de Groot N.N."/>
        </authorList>
    </citation>
    <scope>NUCLEOTIDE SEQUENCE [LARGE SCALE GENOMIC DNA]</scope>
    <source>
        <strain evidence="2 3">CGMCC 4.2022</strain>
    </source>
</reference>
<dbReference type="InterPro" id="IPR010982">
    <property type="entry name" value="Lambda_DNA-bd_dom_sf"/>
</dbReference>
<dbReference type="InterPro" id="IPR041413">
    <property type="entry name" value="MLTR_LBD"/>
</dbReference>
<dbReference type="AlphaFoldDB" id="A0A1H0NK73"/>
<gene>
    <name evidence="2" type="ORF">SAMN05216259_11498</name>
</gene>
<keyword evidence="3" id="KW-1185">Reference proteome</keyword>
<dbReference type="Gene3D" id="1.10.260.40">
    <property type="entry name" value="lambda repressor-like DNA-binding domains"/>
    <property type="match status" value="1"/>
</dbReference>
<proteinExistence type="predicted"/>
<dbReference type="Gene3D" id="3.30.450.180">
    <property type="match status" value="1"/>
</dbReference>
<dbReference type="CDD" id="cd00093">
    <property type="entry name" value="HTH_XRE"/>
    <property type="match status" value="1"/>
</dbReference>
<dbReference type="EMBL" id="FNIE01000014">
    <property type="protein sequence ID" value="SDO93157.1"/>
    <property type="molecule type" value="Genomic_DNA"/>
</dbReference>
<dbReference type="PANTHER" id="PTHR35010">
    <property type="entry name" value="BLL4672 PROTEIN-RELATED"/>
    <property type="match status" value="1"/>
</dbReference>
<accession>A0A1H0NK73</accession>
<evidence type="ECO:0000313" key="3">
    <source>
        <dbReference type="Proteomes" id="UP000199341"/>
    </source>
</evidence>
<organism evidence="2 3">
    <name type="scientific">Actinacidiphila guanduensis</name>
    <dbReference type="NCBI Taxonomy" id="310781"/>
    <lineage>
        <taxon>Bacteria</taxon>
        <taxon>Bacillati</taxon>
        <taxon>Actinomycetota</taxon>
        <taxon>Actinomycetes</taxon>
        <taxon>Kitasatosporales</taxon>
        <taxon>Streptomycetaceae</taxon>
        <taxon>Actinacidiphila</taxon>
    </lineage>
</organism>
<dbReference type="SMART" id="SM00530">
    <property type="entry name" value="HTH_XRE"/>
    <property type="match status" value="1"/>
</dbReference>
<dbReference type="Pfam" id="PF17765">
    <property type="entry name" value="MLTR_LBD"/>
    <property type="match status" value="1"/>
</dbReference>
<dbReference type="GO" id="GO:0003677">
    <property type="term" value="F:DNA binding"/>
    <property type="evidence" value="ECO:0007669"/>
    <property type="project" value="InterPro"/>
</dbReference>
<evidence type="ECO:0000259" key="1">
    <source>
        <dbReference type="PROSITE" id="PS50943"/>
    </source>
</evidence>
<evidence type="ECO:0000313" key="2">
    <source>
        <dbReference type="EMBL" id="SDO93157.1"/>
    </source>
</evidence>
<protein>
    <submittedName>
        <fullName evidence="2">Helix-turn-helix domain-containing protein</fullName>
    </submittedName>
</protein>
<feature type="domain" description="HTH cro/C1-type" evidence="1">
    <location>
        <begin position="29"/>
        <end position="78"/>
    </location>
</feature>